<dbReference type="EMBL" id="JAJHUN010000010">
    <property type="protein sequence ID" value="KAJ4147322.1"/>
    <property type="molecule type" value="Genomic_DNA"/>
</dbReference>
<accession>A0A9W8UIN0</accession>
<dbReference type="Proteomes" id="UP001144673">
    <property type="component" value="Chromosome 3"/>
</dbReference>
<dbReference type="InterPro" id="IPR036864">
    <property type="entry name" value="Zn2-C6_fun-type_DNA-bd_sf"/>
</dbReference>
<keyword evidence="1" id="KW-0539">Nucleus</keyword>
<protein>
    <recommendedName>
        <fullName evidence="3">Zn(2)-C6 fungal-type domain-containing protein</fullName>
    </recommendedName>
</protein>
<sequence>MQRSTMTTDNNAPPPKSGIKRTSYKSATYRGDGIAVTSDINGRRRARKACENCRSKKTKCDGEFPCNRCKDRGLICTVGTKKRREYKKMPGVYAEVLEGNQLTMAAAIQRPYRMIRRSEPWELDEPGLNDNGQPIVHNIAQMLRCIHPGSVQLLSHPVLAEDEPTVAELARWLEERQLHELEISEWLGPGATCSDSAASGFSSDNYAKCGASLDLGGLRASSPKDYTTAPRGHDTILSDAESLANVTDATLRDTFTLMERAETSNLGSTGHY</sequence>
<dbReference type="KEGG" id="amus:LMH87_001854"/>
<evidence type="ECO:0000313" key="5">
    <source>
        <dbReference type="Proteomes" id="UP001144673"/>
    </source>
</evidence>
<evidence type="ECO:0000256" key="1">
    <source>
        <dbReference type="ARBA" id="ARBA00023242"/>
    </source>
</evidence>
<dbReference type="RefSeq" id="XP_056050263.1">
    <property type="nucleotide sequence ID" value="XM_056193202.1"/>
</dbReference>
<dbReference type="InterPro" id="IPR052783">
    <property type="entry name" value="Metabolic/Drug-Res_Regulator"/>
</dbReference>
<dbReference type="PROSITE" id="PS00463">
    <property type="entry name" value="ZN2_CY6_FUNGAL_1"/>
    <property type="match status" value="1"/>
</dbReference>
<gene>
    <name evidence="4" type="ORF">LMH87_001854</name>
</gene>
<evidence type="ECO:0000259" key="3">
    <source>
        <dbReference type="PROSITE" id="PS50048"/>
    </source>
</evidence>
<dbReference type="GO" id="GO:0000981">
    <property type="term" value="F:DNA-binding transcription factor activity, RNA polymerase II-specific"/>
    <property type="evidence" value="ECO:0007669"/>
    <property type="project" value="InterPro"/>
</dbReference>
<proteinExistence type="predicted"/>
<evidence type="ECO:0000313" key="4">
    <source>
        <dbReference type="EMBL" id="KAJ4147322.1"/>
    </source>
</evidence>
<comment type="caution">
    <text evidence="4">The sequence shown here is derived from an EMBL/GenBank/DDBJ whole genome shotgun (WGS) entry which is preliminary data.</text>
</comment>
<dbReference type="Pfam" id="PF00172">
    <property type="entry name" value="Zn_clus"/>
    <property type="match status" value="1"/>
</dbReference>
<feature type="domain" description="Zn(2)-C6 fungal-type" evidence="3">
    <location>
        <begin position="49"/>
        <end position="78"/>
    </location>
</feature>
<dbReference type="CDD" id="cd00067">
    <property type="entry name" value="GAL4"/>
    <property type="match status" value="1"/>
</dbReference>
<dbReference type="InterPro" id="IPR001138">
    <property type="entry name" value="Zn2Cys6_DnaBD"/>
</dbReference>
<dbReference type="SMART" id="SM00066">
    <property type="entry name" value="GAL4"/>
    <property type="match status" value="1"/>
</dbReference>
<dbReference type="AlphaFoldDB" id="A0A9W8UIN0"/>
<feature type="region of interest" description="Disordered" evidence="2">
    <location>
        <begin position="1"/>
        <end position="25"/>
    </location>
</feature>
<evidence type="ECO:0000256" key="2">
    <source>
        <dbReference type="SAM" id="MobiDB-lite"/>
    </source>
</evidence>
<dbReference type="PANTHER" id="PTHR47655:SF3">
    <property type="entry name" value="ZN(II)2CYS6 TRANSCRIPTION FACTOR (EUROFUNG)"/>
    <property type="match status" value="1"/>
</dbReference>
<feature type="compositionally biased region" description="Polar residues" evidence="2">
    <location>
        <begin position="1"/>
        <end position="11"/>
    </location>
</feature>
<reference evidence="4" key="1">
    <citation type="journal article" date="2023" name="Access Microbiol">
        <title>De-novo genome assembly for Akanthomyces muscarius, a biocontrol agent of insect agricultural pests.</title>
        <authorList>
            <person name="Erdos Z."/>
            <person name="Studholme D.J."/>
            <person name="Raymond B."/>
            <person name="Sharma M."/>
        </authorList>
    </citation>
    <scope>NUCLEOTIDE SEQUENCE</scope>
    <source>
        <strain evidence="4">Ve6</strain>
    </source>
</reference>
<dbReference type="GO" id="GO:0008270">
    <property type="term" value="F:zinc ion binding"/>
    <property type="evidence" value="ECO:0007669"/>
    <property type="project" value="InterPro"/>
</dbReference>
<dbReference type="GeneID" id="80889013"/>
<dbReference type="SUPFAM" id="SSF57701">
    <property type="entry name" value="Zn2/Cys6 DNA-binding domain"/>
    <property type="match status" value="1"/>
</dbReference>
<organism evidence="4 5">
    <name type="scientific">Akanthomyces muscarius</name>
    <name type="common">Entomopathogenic fungus</name>
    <name type="synonym">Lecanicillium muscarium</name>
    <dbReference type="NCBI Taxonomy" id="2231603"/>
    <lineage>
        <taxon>Eukaryota</taxon>
        <taxon>Fungi</taxon>
        <taxon>Dikarya</taxon>
        <taxon>Ascomycota</taxon>
        <taxon>Pezizomycotina</taxon>
        <taxon>Sordariomycetes</taxon>
        <taxon>Hypocreomycetidae</taxon>
        <taxon>Hypocreales</taxon>
        <taxon>Cordycipitaceae</taxon>
        <taxon>Akanthomyces</taxon>
    </lineage>
</organism>
<dbReference type="PANTHER" id="PTHR47655">
    <property type="entry name" value="QUINIC ACID UTILIZATION ACTIVATOR"/>
    <property type="match status" value="1"/>
</dbReference>
<name>A0A9W8UIN0_AKAMU</name>
<keyword evidence="5" id="KW-1185">Reference proteome</keyword>
<dbReference type="PROSITE" id="PS50048">
    <property type="entry name" value="ZN2_CY6_FUNGAL_2"/>
    <property type="match status" value="1"/>
</dbReference>
<dbReference type="Gene3D" id="4.10.240.10">
    <property type="entry name" value="Zn(2)-C6 fungal-type DNA-binding domain"/>
    <property type="match status" value="1"/>
</dbReference>